<comment type="caution">
    <text evidence="1">The sequence shown here is derived from an EMBL/GenBank/DDBJ whole genome shotgun (WGS) entry which is preliminary data.</text>
</comment>
<dbReference type="STRING" id="5217.A0A4Q1BVH7"/>
<dbReference type="InParanoid" id="A0A4Q1BVH7"/>
<accession>A0A4Q1BVH7</accession>
<evidence type="ECO:0000313" key="1">
    <source>
        <dbReference type="EMBL" id="RXK42144.1"/>
    </source>
</evidence>
<dbReference type="Proteomes" id="UP000289152">
    <property type="component" value="Unassembled WGS sequence"/>
</dbReference>
<name>A0A4Q1BVH7_TREME</name>
<dbReference type="VEuPathDB" id="FungiDB:TREMEDRAFT_63096"/>
<evidence type="ECO:0000313" key="2">
    <source>
        <dbReference type="Proteomes" id="UP000289152"/>
    </source>
</evidence>
<keyword evidence="2" id="KW-1185">Reference proteome</keyword>
<sequence>MLSSLKSRILSPETAEAYPRQMILNTFQRMGLETVEAGVMGEIARLVERHIQKLYKSTLSYSKLSSRRPNMYDLHAAWSDTYQRDLKDVRKSAKKRRRRIPLEPLPIEPETMEHAPHYTLNEEDEEDRRPGWVPEGVPDLPPRYTWAHTEITDSEPPPSVLSQPQVTSASLDFVKLISAESADIPPELGVVDYRKAQRGKRKQWGTKGVGI</sequence>
<evidence type="ECO:0008006" key="3">
    <source>
        <dbReference type="Google" id="ProtNLM"/>
    </source>
</evidence>
<dbReference type="CDD" id="cd00076">
    <property type="entry name" value="HFD_SF"/>
    <property type="match status" value="1"/>
</dbReference>
<dbReference type="OrthoDB" id="2594031at2759"/>
<proteinExistence type="predicted"/>
<gene>
    <name evidence="1" type="ORF">M231_00501</name>
</gene>
<dbReference type="AlphaFoldDB" id="A0A4Q1BVH7"/>
<protein>
    <recommendedName>
        <fullName evidence="3">Transcription initiation factor TFIID subunit 8</fullName>
    </recommendedName>
</protein>
<reference evidence="1 2" key="1">
    <citation type="submission" date="2016-06" db="EMBL/GenBank/DDBJ databases">
        <title>Evolution of pathogenesis and genome organization in the Tremellales.</title>
        <authorList>
            <person name="Cuomo C."/>
            <person name="Litvintseva A."/>
            <person name="Heitman J."/>
            <person name="Chen Y."/>
            <person name="Sun S."/>
            <person name="Springer D."/>
            <person name="Dromer F."/>
            <person name="Young S."/>
            <person name="Zeng Q."/>
            <person name="Chapman S."/>
            <person name="Gujja S."/>
            <person name="Saif S."/>
            <person name="Birren B."/>
        </authorList>
    </citation>
    <scope>NUCLEOTIDE SEQUENCE [LARGE SCALE GENOMIC DNA]</scope>
    <source>
        <strain evidence="1 2">ATCC 28783</strain>
    </source>
</reference>
<organism evidence="1 2">
    <name type="scientific">Tremella mesenterica</name>
    <name type="common">Jelly fungus</name>
    <dbReference type="NCBI Taxonomy" id="5217"/>
    <lineage>
        <taxon>Eukaryota</taxon>
        <taxon>Fungi</taxon>
        <taxon>Dikarya</taxon>
        <taxon>Basidiomycota</taxon>
        <taxon>Agaricomycotina</taxon>
        <taxon>Tremellomycetes</taxon>
        <taxon>Tremellales</taxon>
        <taxon>Tremellaceae</taxon>
        <taxon>Tremella</taxon>
    </lineage>
</organism>
<dbReference type="EMBL" id="SDIL01000003">
    <property type="protein sequence ID" value="RXK42144.1"/>
    <property type="molecule type" value="Genomic_DNA"/>
</dbReference>